<evidence type="ECO:0000313" key="2">
    <source>
        <dbReference type="Proteomes" id="UP000266915"/>
    </source>
</evidence>
<dbReference type="Proteomes" id="UP000266915">
    <property type="component" value="Unassembled WGS sequence"/>
</dbReference>
<protein>
    <submittedName>
        <fullName evidence="1">Uncharacterized protein</fullName>
    </submittedName>
</protein>
<comment type="caution">
    <text evidence="1">The sequence shown here is derived from an EMBL/GenBank/DDBJ whole genome shotgun (WGS) entry which is preliminary data.</text>
</comment>
<keyword evidence="2" id="KW-1185">Reference proteome</keyword>
<name>A0A3N2BZ15_9MICO</name>
<organism evidence="1 2">
    <name type="scientific">Plantibacter flavus</name>
    <dbReference type="NCBI Taxonomy" id="150123"/>
    <lineage>
        <taxon>Bacteria</taxon>
        <taxon>Bacillati</taxon>
        <taxon>Actinomycetota</taxon>
        <taxon>Actinomycetes</taxon>
        <taxon>Micrococcales</taxon>
        <taxon>Microbacteriaceae</taxon>
        <taxon>Plantibacter</taxon>
    </lineage>
</organism>
<reference evidence="1 2" key="1">
    <citation type="submission" date="2018-11" db="EMBL/GenBank/DDBJ databases">
        <title>Sequencing the genomes of 1000 actinobacteria strains.</title>
        <authorList>
            <person name="Klenk H.-P."/>
        </authorList>
    </citation>
    <scope>NUCLEOTIDE SEQUENCE [LARGE SCALE GENOMIC DNA]</scope>
    <source>
        <strain evidence="1 2">DSM 14012</strain>
    </source>
</reference>
<dbReference type="RefSeq" id="WP_085512159.1">
    <property type="nucleotide sequence ID" value="NZ_FXAP01000003.1"/>
</dbReference>
<sequence length="192" mass="21819">MQTRTKVLNRLALARETSTIVKLNRMSAPYETLEGFVVAIGRKWVLVAPIASGGFFDGYAVIRVREIARVRFDRSFQRRFSETRPEWPVNPPPGRPMPDLDSTRGMLRSFLAKGVLCAIERRNKPDLMWVGVPDQLRRHWLYLLEVRSDATWHAGPLGYRLRTITLVRMGDQYLRALAAVAGLAPVEAGSSW</sequence>
<gene>
    <name evidence="1" type="ORF">EDD42_0332</name>
</gene>
<evidence type="ECO:0000313" key="1">
    <source>
        <dbReference type="EMBL" id="ROR80294.1"/>
    </source>
</evidence>
<proteinExistence type="predicted"/>
<dbReference type="EMBL" id="RKHL01000001">
    <property type="protein sequence ID" value="ROR80294.1"/>
    <property type="molecule type" value="Genomic_DNA"/>
</dbReference>
<dbReference type="AlphaFoldDB" id="A0A3N2BZ15"/>
<accession>A0A3N2BZ15</accession>